<evidence type="ECO:0000313" key="1">
    <source>
        <dbReference type="EMBL" id="CAK7897936.1"/>
    </source>
</evidence>
<reference evidence="1 2" key="1">
    <citation type="submission" date="2024-01" db="EMBL/GenBank/DDBJ databases">
        <authorList>
            <consortium name="Genoscope - CEA"/>
            <person name="William W."/>
        </authorList>
    </citation>
    <scope>NUCLEOTIDE SEQUENCE [LARGE SCALE GENOMIC DNA]</scope>
    <source>
        <strain evidence="1 2">29B2s-10</strain>
    </source>
</reference>
<name>A0ABP0EA04_9ASCO</name>
<protein>
    <submittedName>
        <fullName evidence="1">Uncharacterized protein</fullName>
    </submittedName>
</protein>
<gene>
    <name evidence="1" type="ORF">CAAN4_B12134</name>
</gene>
<accession>A0ABP0EA04</accession>
<sequence length="90" mass="9830">MGVCFTLRWAPTRGGPSSWSLAPLQGDPCTQFLVRGSKPPRLVAHGNGVPAEWLSNTVGLIFVVYQLLQRLNVIQYINISASSPQIPIIK</sequence>
<organism evidence="1 2">
    <name type="scientific">[Candida] anglica</name>
    <dbReference type="NCBI Taxonomy" id="148631"/>
    <lineage>
        <taxon>Eukaryota</taxon>
        <taxon>Fungi</taxon>
        <taxon>Dikarya</taxon>
        <taxon>Ascomycota</taxon>
        <taxon>Saccharomycotina</taxon>
        <taxon>Pichiomycetes</taxon>
        <taxon>Debaryomycetaceae</taxon>
        <taxon>Kurtzmaniella</taxon>
    </lineage>
</organism>
<dbReference type="EMBL" id="OZ004254">
    <property type="protein sequence ID" value="CAK7897936.1"/>
    <property type="molecule type" value="Genomic_DNA"/>
</dbReference>
<keyword evidence="2" id="KW-1185">Reference proteome</keyword>
<dbReference type="Proteomes" id="UP001497600">
    <property type="component" value="Chromosome B"/>
</dbReference>
<proteinExistence type="predicted"/>
<evidence type="ECO:0000313" key="2">
    <source>
        <dbReference type="Proteomes" id="UP001497600"/>
    </source>
</evidence>